<feature type="region of interest" description="Disordered" evidence="1">
    <location>
        <begin position="1"/>
        <end position="109"/>
    </location>
</feature>
<dbReference type="EMBL" id="JAAVVJ010000014">
    <property type="protein sequence ID" value="KAF7208865.1"/>
    <property type="molecule type" value="Genomic_DNA"/>
</dbReference>
<dbReference type="AlphaFoldDB" id="A0A1A8A589"/>
<feature type="compositionally biased region" description="Low complexity" evidence="1">
    <location>
        <begin position="30"/>
        <end position="46"/>
    </location>
</feature>
<dbReference type="EMBL" id="HADY01011802">
    <property type="protein sequence ID" value="SBP50287.1"/>
    <property type="molecule type" value="Transcribed_RNA"/>
</dbReference>
<feature type="compositionally biased region" description="Basic residues" evidence="1">
    <location>
        <begin position="457"/>
        <end position="466"/>
    </location>
</feature>
<reference evidence="2" key="3">
    <citation type="submission" date="2020-03" db="EMBL/GenBank/DDBJ databases">
        <title>Intra-Species Differences in Population Size shape Life History and Genome Evolution.</title>
        <authorList>
            <person name="Willemsen D."/>
            <person name="Cui R."/>
            <person name="Valenzano D.R."/>
        </authorList>
    </citation>
    <scope>NUCLEOTIDE SEQUENCE</scope>
    <source>
        <strain evidence="2">GRZ</strain>
        <tissue evidence="2">Whole</tissue>
    </source>
</reference>
<evidence type="ECO:0000313" key="2">
    <source>
        <dbReference type="EMBL" id="KAF7208865.1"/>
    </source>
</evidence>
<gene>
    <name evidence="3" type="primary">OLA.9490</name>
    <name evidence="2" type="ORF">G4P62_017605</name>
</gene>
<feature type="compositionally biased region" description="Acidic residues" evidence="1">
    <location>
        <begin position="432"/>
        <end position="448"/>
    </location>
</feature>
<dbReference type="Proteomes" id="UP000822369">
    <property type="component" value="Chromosome 14"/>
</dbReference>
<protein>
    <submittedName>
        <fullName evidence="2">LOC107395042-like protein</fullName>
    </submittedName>
</protein>
<evidence type="ECO:0000313" key="3">
    <source>
        <dbReference type="EMBL" id="SBP50287.1"/>
    </source>
</evidence>
<dbReference type="GeneID" id="107395042"/>
<organism evidence="3">
    <name type="scientific">Nothobranchius furzeri</name>
    <name type="common">Turquoise killifish</name>
    <dbReference type="NCBI Taxonomy" id="105023"/>
    <lineage>
        <taxon>Eukaryota</taxon>
        <taxon>Metazoa</taxon>
        <taxon>Chordata</taxon>
        <taxon>Craniata</taxon>
        <taxon>Vertebrata</taxon>
        <taxon>Euteleostomi</taxon>
        <taxon>Actinopterygii</taxon>
        <taxon>Neopterygii</taxon>
        <taxon>Teleostei</taxon>
        <taxon>Neoteleostei</taxon>
        <taxon>Acanthomorphata</taxon>
        <taxon>Ovalentaria</taxon>
        <taxon>Atherinomorphae</taxon>
        <taxon>Cyprinodontiformes</taxon>
        <taxon>Nothobranchiidae</taxon>
        <taxon>Nothobranchius</taxon>
    </lineage>
</organism>
<feature type="compositionally biased region" description="Acidic residues" evidence="1">
    <location>
        <begin position="400"/>
        <end position="423"/>
    </location>
</feature>
<accession>A0A1A8A589</accession>
<dbReference type="OrthoDB" id="10062821at2759"/>
<reference evidence="3" key="1">
    <citation type="submission" date="2016-05" db="EMBL/GenBank/DDBJ databases">
        <authorList>
            <person name="Lavstsen T."/>
            <person name="Jespersen J.S."/>
        </authorList>
    </citation>
    <scope>NUCLEOTIDE SEQUENCE</scope>
    <source>
        <tissue evidence="3">Brain</tissue>
    </source>
</reference>
<proteinExistence type="predicted"/>
<dbReference type="KEGG" id="nfu:107395042"/>
<sequence>MASENTGTEEETGSAAESNEHDYAHTADGTLPEPEPLSSGPSPETEQQSAPVQIFAPLSQDHPEPAVGAEVDCPSGNEVAPHTGDLGADALSPSGPRRGPRRPKRPEDQNCSCCKVVFQRQGRSFNRRAVYTFTTPETVRWVFPDSVVTDRSFLCETCAQIIRTRGKRKQSGKRCMWLKPPNIKKVKDKQILGRRMGKKSKAALLVSKSSYKAAFQTLWSSKGARKPMMAFWSKQLKNEMKTLSRQPDSPFHQKVSGRKPLSSFPWRRCLNWAQEKAPLVIACLRSMFPDINALYKSSNQLTEEQAITLLERRTVVALSIPLFTRNIWRNNFLQAALGAELRLQGCSGSALDTLNTMGLCQNKDTVRLLLHKLQNGKDVDGDQGLVMKREQMKEQMGEVMTDEEEQEEEETEEEEDEDEDVEEIVMTMKEDEPVEQEEVQDVLEDEDDPHVTEQEQKRRKKKAKKQRKEEKRKERGKRKVREEQDDEDASEQKKKKVVVVRLGLLKGTSEVGRSDLSAP</sequence>
<dbReference type="EMBL" id="HAEJ01004652">
    <property type="protein sequence ID" value="SBS45109.1"/>
    <property type="molecule type" value="Transcribed_RNA"/>
</dbReference>
<name>A0A1A8A589_NOTFU</name>
<evidence type="ECO:0000256" key="1">
    <source>
        <dbReference type="SAM" id="MobiDB-lite"/>
    </source>
</evidence>
<feature type="region of interest" description="Disordered" evidence="1">
    <location>
        <begin position="394"/>
        <end position="499"/>
    </location>
</feature>
<reference evidence="3" key="2">
    <citation type="submission" date="2016-06" db="EMBL/GenBank/DDBJ databases">
        <title>The genome of a short-lived fish provides insights into sex chromosome evolution and the genetic control of aging.</title>
        <authorList>
            <person name="Reichwald K."/>
            <person name="Felder M."/>
            <person name="Petzold A."/>
            <person name="Koch P."/>
            <person name="Groth M."/>
            <person name="Platzer M."/>
        </authorList>
    </citation>
    <scope>NUCLEOTIDE SEQUENCE</scope>
    <source>
        <tissue evidence="3">Brain</tissue>
    </source>
</reference>
<dbReference type="OMA" id="CETCAQI"/>